<dbReference type="Proteomes" id="UP000765509">
    <property type="component" value="Unassembled WGS sequence"/>
</dbReference>
<evidence type="ECO:0000256" key="1">
    <source>
        <dbReference type="SAM" id="MobiDB-lite"/>
    </source>
</evidence>
<dbReference type="OrthoDB" id="3250101at2759"/>
<sequence length="266" mass="30451">MSWFLKQKDRLTSLHPDMSETMIHKRIVGKCGGDLENAIRSRCIEPCSTKDYINAMEDITTRTKIGRTWYKPPIDSKTSGKPILKPNKPHDKAPFKFHKHERTSHLANNCPKKTRISEIEIEKEDDTKEANDVSLHESNSEPFEEEELANKLSIESINVWFEVIEVHTCLPQYSDECMDLIHVQHAKMPKSQPARGKGYTAGSSCITHIEINNKETKMYLDSGAFSTCVWKDYLIVIYTNWKESLIPIEGIKFSSASQDMHPLGIL</sequence>
<evidence type="ECO:0000313" key="3">
    <source>
        <dbReference type="Proteomes" id="UP000765509"/>
    </source>
</evidence>
<gene>
    <name evidence="2" type="ORF">O181_043961</name>
</gene>
<dbReference type="AlphaFoldDB" id="A0A9Q3DPI2"/>
<comment type="caution">
    <text evidence="2">The sequence shown here is derived from an EMBL/GenBank/DDBJ whole genome shotgun (WGS) entry which is preliminary data.</text>
</comment>
<dbReference type="EMBL" id="AVOT02017820">
    <property type="protein sequence ID" value="MBW0504246.1"/>
    <property type="molecule type" value="Genomic_DNA"/>
</dbReference>
<reference evidence="2" key="1">
    <citation type="submission" date="2021-03" db="EMBL/GenBank/DDBJ databases">
        <title>Draft genome sequence of rust myrtle Austropuccinia psidii MF-1, a brazilian biotype.</title>
        <authorList>
            <person name="Quecine M.C."/>
            <person name="Pachon D.M.R."/>
            <person name="Bonatelli M.L."/>
            <person name="Correr F.H."/>
            <person name="Franceschini L.M."/>
            <person name="Leite T.F."/>
            <person name="Margarido G.R.A."/>
            <person name="Almeida C.A."/>
            <person name="Ferrarezi J.A."/>
            <person name="Labate C.A."/>
        </authorList>
    </citation>
    <scope>NUCLEOTIDE SEQUENCE</scope>
    <source>
        <strain evidence="2">MF-1</strain>
    </source>
</reference>
<name>A0A9Q3DPI2_9BASI</name>
<feature type="compositionally biased region" description="Basic and acidic residues" evidence="1">
    <location>
        <begin position="121"/>
        <end position="139"/>
    </location>
</feature>
<keyword evidence="3" id="KW-1185">Reference proteome</keyword>
<feature type="region of interest" description="Disordered" evidence="1">
    <location>
        <begin position="121"/>
        <end position="144"/>
    </location>
</feature>
<protein>
    <submittedName>
        <fullName evidence="2">Uncharacterized protein</fullName>
    </submittedName>
</protein>
<evidence type="ECO:0000313" key="2">
    <source>
        <dbReference type="EMBL" id="MBW0504246.1"/>
    </source>
</evidence>
<proteinExistence type="predicted"/>
<accession>A0A9Q3DPI2</accession>
<organism evidence="2 3">
    <name type="scientific">Austropuccinia psidii MF-1</name>
    <dbReference type="NCBI Taxonomy" id="1389203"/>
    <lineage>
        <taxon>Eukaryota</taxon>
        <taxon>Fungi</taxon>
        <taxon>Dikarya</taxon>
        <taxon>Basidiomycota</taxon>
        <taxon>Pucciniomycotina</taxon>
        <taxon>Pucciniomycetes</taxon>
        <taxon>Pucciniales</taxon>
        <taxon>Sphaerophragmiaceae</taxon>
        <taxon>Austropuccinia</taxon>
    </lineage>
</organism>